<organism evidence="3 4">
    <name type="scientific">Intoshia linei</name>
    <dbReference type="NCBI Taxonomy" id="1819745"/>
    <lineage>
        <taxon>Eukaryota</taxon>
        <taxon>Metazoa</taxon>
        <taxon>Spiralia</taxon>
        <taxon>Lophotrochozoa</taxon>
        <taxon>Mesozoa</taxon>
        <taxon>Orthonectida</taxon>
        <taxon>Rhopaluridae</taxon>
        <taxon>Intoshia</taxon>
    </lineage>
</organism>
<name>A0A177B7J9_9BILA</name>
<evidence type="ECO:0000259" key="2">
    <source>
        <dbReference type="PROSITE" id="PS51253"/>
    </source>
</evidence>
<accession>A0A177B7J9</accession>
<proteinExistence type="predicted"/>
<protein>
    <recommendedName>
        <fullName evidence="2">HTH CENPB-type domain-containing protein</fullName>
    </recommendedName>
</protein>
<dbReference type="InterPro" id="IPR006600">
    <property type="entry name" value="HTH_CenpB_DNA-bd_dom"/>
</dbReference>
<dbReference type="EMBL" id="LWCA01000188">
    <property type="protein sequence ID" value="OAF70100.1"/>
    <property type="molecule type" value="Genomic_DNA"/>
</dbReference>
<dbReference type="Proteomes" id="UP000078046">
    <property type="component" value="Unassembled WGS sequence"/>
</dbReference>
<gene>
    <name evidence="3" type="ORF">A3Q56_02160</name>
</gene>
<evidence type="ECO:0000313" key="3">
    <source>
        <dbReference type="EMBL" id="OAF70100.1"/>
    </source>
</evidence>
<sequence length="76" mass="9175">MNNEVFMHFLKRRESKLPVFGYMLKGYGRQYLQKNDPTRKLKCSYGWLQNFRKIFPISLRQLSRESLSADITKIEE</sequence>
<dbReference type="GO" id="GO:0003677">
    <property type="term" value="F:DNA binding"/>
    <property type="evidence" value="ECO:0007669"/>
    <property type="project" value="UniProtKB-KW"/>
</dbReference>
<comment type="caution">
    <text evidence="3">The sequence shown here is derived from an EMBL/GenBank/DDBJ whole genome shotgun (WGS) entry which is preliminary data.</text>
</comment>
<dbReference type="AlphaFoldDB" id="A0A177B7J9"/>
<evidence type="ECO:0000313" key="4">
    <source>
        <dbReference type="Proteomes" id="UP000078046"/>
    </source>
</evidence>
<reference evidence="3 4" key="1">
    <citation type="submission" date="2016-04" db="EMBL/GenBank/DDBJ databases">
        <title>The genome of Intoshia linei affirms orthonectids as highly simplified spiralians.</title>
        <authorList>
            <person name="Mikhailov K.V."/>
            <person name="Slusarev G.S."/>
            <person name="Nikitin M.A."/>
            <person name="Logacheva M.D."/>
            <person name="Penin A."/>
            <person name="Aleoshin V."/>
            <person name="Panchin Y.V."/>
        </authorList>
    </citation>
    <scope>NUCLEOTIDE SEQUENCE [LARGE SCALE GENOMIC DNA]</scope>
    <source>
        <strain evidence="3">Intl2013</strain>
        <tissue evidence="3">Whole animal</tissue>
    </source>
</reference>
<dbReference type="Pfam" id="PF03221">
    <property type="entry name" value="HTH_Tnp_Tc5"/>
    <property type="match status" value="1"/>
</dbReference>
<keyword evidence="1" id="KW-0238">DNA-binding</keyword>
<feature type="domain" description="HTH CENPB-type" evidence="2">
    <location>
        <begin position="1"/>
        <end position="61"/>
    </location>
</feature>
<evidence type="ECO:0000256" key="1">
    <source>
        <dbReference type="ARBA" id="ARBA00023125"/>
    </source>
</evidence>
<dbReference type="PROSITE" id="PS51253">
    <property type="entry name" value="HTH_CENPB"/>
    <property type="match status" value="1"/>
</dbReference>
<keyword evidence="4" id="KW-1185">Reference proteome</keyword>